<evidence type="ECO:0000313" key="3">
    <source>
        <dbReference type="Proteomes" id="UP000262917"/>
    </source>
</evidence>
<feature type="transmembrane region" description="Helical" evidence="1">
    <location>
        <begin position="50"/>
        <end position="72"/>
    </location>
</feature>
<accession>A0A372DJH2</accession>
<organism evidence="2 3">
    <name type="scientific">Cognatiluteimonas weifangensis</name>
    <dbReference type="NCBI Taxonomy" id="2303539"/>
    <lineage>
        <taxon>Bacteria</taxon>
        <taxon>Pseudomonadati</taxon>
        <taxon>Pseudomonadota</taxon>
        <taxon>Gammaproteobacteria</taxon>
        <taxon>Lysobacterales</taxon>
        <taxon>Lysobacteraceae</taxon>
        <taxon>Cognatiluteimonas</taxon>
    </lineage>
</organism>
<sequence>MLRTILGVLAGLATMFLAIMGIEFLGHLLYPPPPGLDPMVPEQLQRLLAAQPPAALALVVLAWVAGAFLGGWVAARIAPAHPRLVAGLVALVVMAGVVGMIVQMPQHPRWMGVLGLLLPLPAAWLASTLARPRRRPPPA</sequence>
<comment type="caution">
    <text evidence="2">The sequence shown here is derived from an EMBL/GenBank/DDBJ whole genome shotgun (WGS) entry which is preliminary data.</text>
</comment>
<feature type="transmembrane region" description="Helical" evidence="1">
    <location>
        <begin position="84"/>
        <end position="104"/>
    </location>
</feature>
<name>A0A372DJH2_9GAMM</name>
<feature type="transmembrane region" description="Helical" evidence="1">
    <location>
        <begin position="7"/>
        <end position="30"/>
    </location>
</feature>
<keyword evidence="3" id="KW-1185">Reference proteome</keyword>
<proteinExistence type="predicted"/>
<dbReference type="RefSeq" id="WP_117203339.1">
    <property type="nucleotide sequence ID" value="NZ_JBHTBK010000046.1"/>
</dbReference>
<gene>
    <name evidence="2" type="ORF">D0Y53_10830</name>
</gene>
<protein>
    <submittedName>
        <fullName evidence="2">Uncharacterized protein</fullName>
    </submittedName>
</protein>
<dbReference type="Proteomes" id="UP000262917">
    <property type="component" value="Unassembled WGS sequence"/>
</dbReference>
<feature type="transmembrane region" description="Helical" evidence="1">
    <location>
        <begin position="110"/>
        <end position="130"/>
    </location>
</feature>
<dbReference type="EMBL" id="QVPD01000012">
    <property type="protein sequence ID" value="RFP59452.1"/>
    <property type="molecule type" value="Genomic_DNA"/>
</dbReference>
<keyword evidence="1" id="KW-1133">Transmembrane helix</keyword>
<keyword evidence="1" id="KW-0472">Membrane</keyword>
<reference evidence="2 3" key="1">
    <citation type="submission" date="2018-08" db="EMBL/GenBank/DDBJ databases">
        <title>Lysobacter weifangensis sp. nov., a new member of the family 'Xanthomonadaceae', isolated from soil in a farmland.</title>
        <authorList>
            <person name="Zhao H."/>
        </authorList>
    </citation>
    <scope>NUCLEOTIDE SEQUENCE [LARGE SCALE GENOMIC DNA]</scope>
    <source>
        <strain evidence="2 3">WF-2</strain>
    </source>
</reference>
<evidence type="ECO:0000313" key="2">
    <source>
        <dbReference type="EMBL" id="RFP59452.1"/>
    </source>
</evidence>
<evidence type="ECO:0000256" key="1">
    <source>
        <dbReference type="SAM" id="Phobius"/>
    </source>
</evidence>
<dbReference type="AlphaFoldDB" id="A0A372DJH2"/>
<keyword evidence="1" id="KW-0812">Transmembrane</keyword>